<dbReference type="SMART" id="SM00895">
    <property type="entry name" value="FCD"/>
    <property type="match status" value="1"/>
</dbReference>
<dbReference type="EMBL" id="LAXI01000006">
    <property type="protein sequence ID" value="KRS17633.1"/>
    <property type="molecule type" value="Genomic_DNA"/>
</dbReference>
<dbReference type="PANTHER" id="PTHR43537">
    <property type="entry name" value="TRANSCRIPTIONAL REGULATOR, GNTR FAMILY"/>
    <property type="match status" value="1"/>
</dbReference>
<dbReference type="Proteomes" id="UP000051401">
    <property type="component" value="Unassembled WGS sequence"/>
</dbReference>
<dbReference type="InterPro" id="IPR011711">
    <property type="entry name" value="GntR_C"/>
</dbReference>
<dbReference type="InterPro" id="IPR008920">
    <property type="entry name" value="TF_FadR/GntR_C"/>
</dbReference>
<dbReference type="AlphaFoldDB" id="A0A0T5P9E3"/>
<evidence type="ECO:0000313" key="7">
    <source>
        <dbReference type="Proteomes" id="UP000051401"/>
    </source>
</evidence>
<feature type="domain" description="HTH gntR-type" evidence="4">
    <location>
        <begin position="8"/>
        <end position="76"/>
    </location>
</feature>
<dbReference type="GO" id="GO:0003677">
    <property type="term" value="F:DNA binding"/>
    <property type="evidence" value="ECO:0007669"/>
    <property type="project" value="UniProtKB-KW"/>
</dbReference>
<dbReference type="CDD" id="cd07377">
    <property type="entry name" value="WHTH_GntR"/>
    <property type="match status" value="1"/>
</dbReference>
<dbReference type="PROSITE" id="PS50949">
    <property type="entry name" value="HTH_GNTR"/>
    <property type="match status" value="1"/>
</dbReference>
<dbReference type="InterPro" id="IPR036390">
    <property type="entry name" value="WH_DNA-bd_sf"/>
</dbReference>
<dbReference type="InterPro" id="IPR000524">
    <property type="entry name" value="Tscrpt_reg_HTH_GntR"/>
</dbReference>
<evidence type="ECO:0000259" key="4">
    <source>
        <dbReference type="PROSITE" id="PS50949"/>
    </source>
</evidence>
<name>A0A0T5P9E3_9RHOB</name>
<dbReference type="EMBL" id="CP031598">
    <property type="protein sequence ID" value="QEW24627.1"/>
    <property type="molecule type" value="Genomic_DNA"/>
</dbReference>
<protein>
    <submittedName>
        <fullName evidence="6">L-lactate utilization operon repressor</fullName>
    </submittedName>
    <submittedName>
        <fullName evidence="5">Regulator</fullName>
    </submittedName>
</protein>
<dbReference type="STRING" id="540747.SAMN04488031_107199"/>
<dbReference type="PRINTS" id="PR00035">
    <property type="entry name" value="HTHGNTR"/>
</dbReference>
<evidence type="ECO:0000313" key="6">
    <source>
        <dbReference type="EMBL" id="QEW24627.1"/>
    </source>
</evidence>
<proteinExistence type="predicted"/>
<dbReference type="Pfam" id="PF07729">
    <property type="entry name" value="FCD"/>
    <property type="match status" value="1"/>
</dbReference>
<keyword evidence="7" id="KW-1185">Reference proteome</keyword>
<dbReference type="SUPFAM" id="SSF48008">
    <property type="entry name" value="GntR ligand-binding domain-like"/>
    <property type="match status" value="1"/>
</dbReference>
<dbReference type="Gene3D" id="1.10.10.10">
    <property type="entry name" value="Winged helix-like DNA-binding domain superfamily/Winged helix DNA-binding domain"/>
    <property type="match status" value="1"/>
</dbReference>
<dbReference type="PATRIC" id="fig|540747.5.peg.5272"/>
<organism evidence="5 7">
    <name type="scientific">Roseovarius indicus</name>
    <dbReference type="NCBI Taxonomy" id="540747"/>
    <lineage>
        <taxon>Bacteria</taxon>
        <taxon>Pseudomonadati</taxon>
        <taxon>Pseudomonadota</taxon>
        <taxon>Alphaproteobacteria</taxon>
        <taxon>Rhodobacterales</taxon>
        <taxon>Roseobacteraceae</taxon>
        <taxon>Roseovarius</taxon>
    </lineage>
</organism>
<accession>A0A0T5P9E3</accession>
<reference evidence="6 8" key="2">
    <citation type="submission" date="2018-08" db="EMBL/GenBank/DDBJ databases">
        <title>Genetic Globetrotter - A new plasmid hitch-hiking vast phylogenetic and geographic distances.</title>
        <authorList>
            <person name="Vollmers J."/>
            <person name="Petersen J."/>
        </authorList>
    </citation>
    <scope>NUCLEOTIDE SEQUENCE [LARGE SCALE GENOMIC DNA]</scope>
    <source>
        <strain evidence="6 8">DSM 26383</strain>
    </source>
</reference>
<dbReference type="PANTHER" id="PTHR43537:SF5">
    <property type="entry name" value="UXU OPERON TRANSCRIPTIONAL REGULATOR"/>
    <property type="match status" value="1"/>
</dbReference>
<dbReference type="SMART" id="SM00345">
    <property type="entry name" value="HTH_GNTR"/>
    <property type="match status" value="1"/>
</dbReference>
<dbReference type="KEGG" id="rid:RIdsm_00408"/>
<dbReference type="SUPFAM" id="SSF46785">
    <property type="entry name" value="Winged helix' DNA-binding domain"/>
    <property type="match status" value="1"/>
</dbReference>
<evidence type="ECO:0000256" key="3">
    <source>
        <dbReference type="ARBA" id="ARBA00023163"/>
    </source>
</evidence>
<dbReference type="InterPro" id="IPR036388">
    <property type="entry name" value="WH-like_DNA-bd_sf"/>
</dbReference>
<dbReference type="Gene3D" id="1.20.120.530">
    <property type="entry name" value="GntR ligand-binding domain-like"/>
    <property type="match status" value="1"/>
</dbReference>
<dbReference type="GO" id="GO:0003700">
    <property type="term" value="F:DNA-binding transcription factor activity"/>
    <property type="evidence" value="ECO:0007669"/>
    <property type="project" value="InterPro"/>
</dbReference>
<dbReference type="Pfam" id="PF00392">
    <property type="entry name" value="GntR"/>
    <property type="match status" value="1"/>
</dbReference>
<reference evidence="5 7" key="1">
    <citation type="submission" date="2015-04" db="EMBL/GenBank/DDBJ databases">
        <title>The draft genome sequence of Roseovarius indicus B108T.</title>
        <authorList>
            <person name="Li G."/>
            <person name="Lai Q."/>
            <person name="Shao Z."/>
            <person name="Yan P."/>
        </authorList>
    </citation>
    <scope>NUCLEOTIDE SEQUENCE [LARGE SCALE GENOMIC DNA]</scope>
    <source>
        <strain evidence="5 7">B108</strain>
    </source>
</reference>
<keyword evidence="3" id="KW-0804">Transcription</keyword>
<sequence length="229" mass="26075">MSASSDQKLGAADIAALVRREISKGNLQLHDRLPPERVLAETYGAARGTIRKALTRLEQEGYVEIRAGSGTYVVHKPDRSTTDAIENATPLELMDTRFALEPHVCRLAVLHGRHTDFDRMEELCTRMEECTEDPVAFSEADTEFHRALVDSTRNGLLIWIIDQIGNVRSEDDWTRMRHLTLDAQTIRTYNVQHRQIMNAIRTREPERAANIMKEHLETARLSLTRASET</sequence>
<dbReference type="OrthoDB" id="9028214at2"/>
<keyword evidence="1" id="KW-0805">Transcription regulation</keyword>
<dbReference type="RefSeq" id="WP_057816273.1">
    <property type="nucleotide sequence ID" value="NZ_CP031598.1"/>
</dbReference>
<evidence type="ECO:0000313" key="5">
    <source>
        <dbReference type="EMBL" id="KRS17633.1"/>
    </source>
</evidence>
<evidence type="ECO:0000313" key="8">
    <source>
        <dbReference type="Proteomes" id="UP000325785"/>
    </source>
</evidence>
<gene>
    <name evidence="6" type="primary">lutR_1</name>
    <name evidence="6" type="ORF">RIdsm_00408</name>
    <name evidence="5" type="ORF">XM52_11480</name>
</gene>
<evidence type="ECO:0000256" key="2">
    <source>
        <dbReference type="ARBA" id="ARBA00023125"/>
    </source>
</evidence>
<keyword evidence="2" id="KW-0238">DNA-binding</keyword>
<evidence type="ECO:0000256" key="1">
    <source>
        <dbReference type="ARBA" id="ARBA00023015"/>
    </source>
</evidence>
<dbReference type="Proteomes" id="UP000325785">
    <property type="component" value="Chromosome"/>
</dbReference>